<dbReference type="EMBL" id="BPLQ01004536">
    <property type="protein sequence ID" value="GIY08589.1"/>
    <property type="molecule type" value="Genomic_DNA"/>
</dbReference>
<proteinExistence type="predicted"/>
<reference evidence="1 2" key="1">
    <citation type="submission" date="2021-06" db="EMBL/GenBank/DDBJ databases">
        <title>Caerostris darwini draft genome.</title>
        <authorList>
            <person name="Kono N."/>
            <person name="Arakawa K."/>
        </authorList>
    </citation>
    <scope>NUCLEOTIDE SEQUENCE [LARGE SCALE GENOMIC DNA]</scope>
</reference>
<keyword evidence="2" id="KW-1185">Reference proteome</keyword>
<comment type="caution">
    <text evidence="1">The sequence shown here is derived from an EMBL/GenBank/DDBJ whole genome shotgun (WGS) entry which is preliminary data.</text>
</comment>
<accession>A0AAV4QK00</accession>
<organism evidence="1 2">
    <name type="scientific">Caerostris darwini</name>
    <dbReference type="NCBI Taxonomy" id="1538125"/>
    <lineage>
        <taxon>Eukaryota</taxon>
        <taxon>Metazoa</taxon>
        <taxon>Ecdysozoa</taxon>
        <taxon>Arthropoda</taxon>
        <taxon>Chelicerata</taxon>
        <taxon>Arachnida</taxon>
        <taxon>Araneae</taxon>
        <taxon>Araneomorphae</taxon>
        <taxon>Entelegynae</taxon>
        <taxon>Araneoidea</taxon>
        <taxon>Araneidae</taxon>
        <taxon>Caerostris</taxon>
    </lineage>
</organism>
<evidence type="ECO:0000313" key="2">
    <source>
        <dbReference type="Proteomes" id="UP001054837"/>
    </source>
</evidence>
<name>A0AAV4QK00_9ARAC</name>
<dbReference type="AlphaFoldDB" id="A0AAV4QK00"/>
<protein>
    <submittedName>
        <fullName evidence="1">Uncharacterized protein</fullName>
    </submittedName>
</protein>
<gene>
    <name evidence="1" type="ORF">CDAR_433011</name>
</gene>
<sequence>MSKVNVGVILKLPHQLPNSTSSYWRIQPTVPGHKNRHNRLLLHLTLSPDIVNCSSFMTPTKYISAAALYKPEQLFTYCVCGRVGARGWMEAQDDFFSPATELIFEG</sequence>
<dbReference type="Proteomes" id="UP001054837">
    <property type="component" value="Unassembled WGS sequence"/>
</dbReference>
<evidence type="ECO:0000313" key="1">
    <source>
        <dbReference type="EMBL" id="GIY08589.1"/>
    </source>
</evidence>